<evidence type="ECO:0000313" key="2">
    <source>
        <dbReference type="Proteomes" id="UP001152795"/>
    </source>
</evidence>
<reference evidence="1" key="1">
    <citation type="submission" date="2020-04" db="EMBL/GenBank/DDBJ databases">
        <authorList>
            <person name="Alioto T."/>
            <person name="Alioto T."/>
            <person name="Gomez Garrido J."/>
        </authorList>
    </citation>
    <scope>NUCLEOTIDE SEQUENCE</scope>
    <source>
        <strain evidence="1">A484AB</strain>
    </source>
</reference>
<dbReference type="InterPro" id="IPR003609">
    <property type="entry name" value="Pan_app"/>
</dbReference>
<sequence length="379" mass="42724">EKRGKGVRRKVDGGTKLPSNWVSFLRDPLNKEELFHFLSLKVARHNWPERKTIHVTSGTSVISIGSATAMTDCTHEEADTRIVVHILHAIQVEEAKTVLVRTVDTDVLVILVGKLHDLKEVQPELDLWLAFGKKSAWQAWEIFPEVTPTFEMLAKTPFMQLTTDSPLFKQIERYTVIMYDKLSPLSDINLTRMELFCKNGRTMDKLSPTQDALLQHVRRAVFQAGICTVSDQPQPHVPSPGQFSWSEDDGKWVPKWITILEVSKACSELIKCSCKGACTRCKCAKASLNLTVTEFLPVVPVLTLAEIISVHNVHSQLECSFNCLKEPSCVGFKYKYGTNSPSVNCKLSNTSGKNNKEVYDDQGWVFFIDVQNNPVCRNE</sequence>
<accession>A0A7D9HS04</accession>
<proteinExistence type="predicted"/>
<evidence type="ECO:0000313" key="1">
    <source>
        <dbReference type="EMBL" id="CAB3991453.1"/>
    </source>
</evidence>
<dbReference type="PROSITE" id="PS50948">
    <property type="entry name" value="PAN"/>
    <property type="match status" value="1"/>
</dbReference>
<dbReference type="OrthoDB" id="5977580at2759"/>
<keyword evidence="2" id="KW-1185">Reference proteome</keyword>
<dbReference type="AlphaFoldDB" id="A0A7D9HS04"/>
<gene>
    <name evidence="1" type="ORF">PACLA_8A056714</name>
</gene>
<protein>
    <submittedName>
        <fullName evidence="1">Uncharacterized protein</fullName>
    </submittedName>
</protein>
<dbReference type="EMBL" id="CACRXK020001852">
    <property type="protein sequence ID" value="CAB3991453.1"/>
    <property type="molecule type" value="Genomic_DNA"/>
</dbReference>
<dbReference type="Proteomes" id="UP001152795">
    <property type="component" value="Unassembled WGS sequence"/>
</dbReference>
<organism evidence="1 2">
    <name type="scientific">Paramuricea clavata</name>
    <name type="common">Red gorgonian</name>
    <name type="synonym">Violescent sea-whip</name>
    <dbReference type="NCBI Taxonomy" id="317549"/>
    <lineage>
        <taxon>Eukaryota</taxon>
        <taxon>Metazoa</taxon>
        <taxon>Cnidaria</taxon>
        <taxon>Anthozoa</taxon>
        <taxon>Octocorallia</taxon>
        <taxon>Malacalcyonacea</taxon>
        <taxon>Plexauridae</taxon>
        <taxon>Paramuricea</taxon>
    </lineage>
</organism>
<name>A0A7D9HS04_PARCT</name>
<dbReference type="Pfam" id="PF00024">
    <property type="entry name" value="PAN_1"/>
    <property type="match status" value="1"/>
</dbReference>
<feature type="non-terminal residue" evidence="1">
    <location>
        <position position="1"/>
    </location>
</feature>
<comment type="caution">
    <text evidence="1">The sequence shown here is derived from an EMBL/GenBank/DDBJ whole genome shotgun (WGS) entry which is preliminary data.</text>
</comment>